<evidence type="ECO:0000256" key="1">
    <source>
        <dbReference type="SAM" id="MobiDB-lite"/>
    </source>
</evidence>
<name>A0A7X0CBK2_9ACTN</name>
<dbReference type="SUPFAM" id="SSF56091">
    <property type="entry name" value="DNA ligase/mRNA capping enzyme, catalytic domain"/>
    <property type="match status" value="1"/>
</dbReference>
<accession>A0A7X0CBK2</accession>
<dbReference type="GO" id="GO:0016874">
    <property type="term" value="F:ligase activity"/>
    <property type="evidence" value="ECO:0007669"/>
    <property type="project" value="UniProtKB-KW"/>
</dbReference>
<evidence type="ECO:0000313" key="2">
    <source>
        <dbReference type="EMBL" id="MBB6351653.1"/>
    </source>
</evidence>
<dbReference type="AlphaFoldDB" id="A0A7X0CBK2"/>
<dbReference type="Proteomes" id="UP000583800">
    <property type="component" value="Unassembled WGS sequence"/>
</dbReference>
<organism evidence="2 3">
    <name type="scientific">Nonomuraea muscovyensis</name>
    <dbReference type="NCBI Taxonomy" id="1124761"/>
    <lineage>
        <taxon>Bacteria</taxon>
        <taxon>Bacillati</taxon>
        <taxon>Actinomycetota</taxon>
        <taxon>Actinomycetes</taxon>
        <taxon>Streptosporangiales</taxon>
        <taxon>Streptosporangiaceae</taxon>
        <taxon>Nonomuraea</taxon>
    </lineage>
</organism>
<feature type="region of interest" description="Disordered" evidence="1">
    <location>
        <begin position="1"/>
        <end position="29"/>
    </location>
</feature>
<keyword evidence="3" id="KW-1185">Reference proteome</keyword>
<dbReference type="RefSeq" id="WP_185089372.1">
    <property type="nucleotide sequence ID" value="NZ_JACHJB010000004.1"/>
</dbReference>
<evidence type="ECO:0000313" key="3">
    <source>
        <dbReference type="Proteomes" id="UP000583800"/>
    </source>
</evidence>
<dbReference type="Gene3D" id="3.30.1490.70">
    <property type="match status" value="1"/>
</dbReference>
<gene>
    <name evidence="2" type="ORF">FHU36_008236</name>
</gene>
<protein>
    <submittedName>
        <fullName evidence="2">ATP-dependent DNA ligase</fullName>
    </submittedName>
</protein>
<comment type="caution">
    <text evidence="2">The sequence shown here is derived from an EMBL/GenBank/DDBJ whole genome shotgun (WGS) entry which is preliminary data.</text>
</comment>
<keyword evidence="2" id="KW-0436">Ligase</keyword>
<reference evidence="2 3" key="1">
    <citation type="submission" date="2020-08" db="EMBL/GenBank/DDBJ databases">
        <title>Sequencing the genomes of 1000 actinobacteria strains.</title>
        <authorList>
            <person name="Klenk H.-P."/>
        </authorList>
    </citation>
    <scope>NUCLEOTIDE SEQUENCE [LARGE SCALE GENOMIC DNA]</scope>
    <source>
        <strain evidence="2 3">DSM 45913</strain>
    </source>
</reference>
<sequence>MRQAAREQGLPGIVAKRLDSPYEPGPSEAWVLVPARPSRGRSAGTR</sequence>
<dbReference type="EMBL" id="JACHJB010000004">
    <property type="protein sequence ID" value="MBB6351653.1"/>
    <property type="molecule type" value="Genomic_DNA"/>
</dbReference>
<proteinExistence type="predicted"/>